<gene>
    <name evidence="2" type="ORF">PTRA_a2770</name>
</gene>
<dbReference type="EMBL" id="CP011034">
    <property type="protein sequence ID" value="ALS33824.1"/>
    <property type="molecule type" value="Genomic_DNA"/>
</dbReference>
<protein>
    <submittedName>
        <fullName evidence="2">Uncharacterized protein</fullName>
    </submittedName>
</protein>
<dbReference type="Proteomes" id="UP000065261">
    <property type="component" value="Chromosome I"/>
</dbReference>
<dbReference type="KEGG" id="ptn:PTRA_a2770"/>
<feature type="transmembrane region" description="Helical" evidence="1">
    <location>
        <begin position="20"/>
        <end position="37"/>
    </location>
</feature>
<evidence type="ECO:0000313" key="2">
    <source>
        <dbReference type="EMBL" id="ALS33824.1"/>
    </source>
</evidence>
<name>A0A0U2VH12_9GAMM</name>
<keyword evidence="1" id="KW-0812">Transmembrane</keyword>
<accession>A0A0U2VH12</accession>
<evidence type="ECO:0000313" key="3">
    <source>
        <dbReference type="Proteomes" id="UP000065261"/>
    </source>
</evidence>
<evidence type="ECO:0000256" key="1">
    <source>
        <dbReference type="SAM" id="Phobius"/>
    </source>
</evidence>
<dbReference type="AlphaFoldDB" id="A0A0U2VH12"/>
<proteinExistence type="predicted"/>
<organism evidence="2">
    <name type="scientific">Pseudoalteromonas translucida KMM 520</name>
    <dbReference type="NCBI Taxonomy" id="1315283"/>
    <lineage>
        <taxon>Bacteria</taxon>
        <taxon>Pseudomonadati</taxon>
        <taxon>Pseudomonadota</taxon>
        <taxon>Gammaproteobacteria</taxon>
        <taxon>Alteromonadales</taxon>
        <taxon>Pseudoalteromonadaceae</taxon>
        <taxon>Pseudoalteromonas</taxon>
    </lineage>
</organism>
<dbReference type="PATRIC" id="fig|1315283.4.peg.2413"/>
<sequence>MYFDIYVSGNREPWLFWDVYTFSVNIIDLLMIVALIVDRDFLGLHKLKNKTLSLFKKSKINYTP</sequence>
<keyword evidence="1" id="KW-1133">Transmembrane helix</keyword>
<keyword evidence="1" id="KW-0472">Membrane</keyword>
<reference evidence="2 3" key="1">
    <citation type="submission" date="2015-03" db="EMBL/GenBank/DDBJ databases">
        <authorList>
            <person name="Murphy D."/>
        </authorList>
    </citation>
    <scope>NUCLEOTIDE SEQUENCE [LARGE SCALE GENOMIC DNA]</scope>
    <source>
        <strain evidence="2 3">KMM 520</strain>
    </source>
</reference>